<dbReference type="KEGG" id="ngr:NAEGRDRAFT_61137"/>
<evidence type="ECO:0000313" key="4">
    <source>
        <dbReference type="Proteomes" id="UP000006671"/>
    </source>
</evidence>
<gene>
    <name evidence="3" type="ORF">NAEGRDRAFT_61137</name>
</gene>
<reference evidence="3 4" key="1">
    <citation type="journal article" date="2010" name="Cell">
        <title>The genome of Naegleria gruberi illuminates early eukaryotic versatility.</title>
        <authorList>
            <person name="Fritz-Laylin L.K."/>
            <person name="Prochnik S.E."/>
            <person name="Ginger M.L."/>
            <person name="Dacks J.B."/>
            <person name="Carpenter M.L."/>
            <person name="Field M.C."/>
            <person name="Kuo A."/>
            <person name="Paredez A."/>
            <person name="Chapman J."/>
            <person name="Pham J."/>
            <person name="Shu S."/>
            <person name="Neupane R."/>
            <person name="Cipriano M."/>
            <person name="Mancuso J."/>
            <person name="Tu H."/>
            <person name="Salamov A."/>
            <person name="Lindquist E."/>
            <person name="Shapiro H."/>
            <person name="Lucas S."/>
            <person name="Grigoriev I.V."/>
            <person name="Cande W.Z."/>
            <person name="Fulton C."/>
            <person name="Rokhsar D.S."/>
            <person name="Dawson S.C."/>
        </authorList>
    </citation>
    <scope>NUCLEOTIDE SEQUENCE [LARGE SCALE GENOMIC DNA]</scope>
    <source>
        <strain evidence="3 4">NEG-M</strain>
    </source>
</reference>
<dbReference type="InParanoid" id="D2UXI6"/>
<evidence type="ECO:0000313" key="3">
    <source>
        <dbReference type="EMBL" id="EFC50292.1"/>
    </source>
</evidence>
<name>D2UXI6_NAEGR</name>
<feature type="region of interest" description="Disordered" evidence="1">
    <location>
        <begin position="23"/>
        <end position="59"/>
    </location>
</feature>
<dbReference type="GeneID" id="8863755"/>
<dbReference type="EMBL" id="GG738845">
    <property type="protein sequence ID" value="EFC50292.1"/>
    <property type="molecule type" value="Genomic_DNA"/>
</dbReference>
<accession>D2UXI6</accession>
<evidence type="ECO:0000256" key="1">
    <source>
        <dbReference type="SAM" id="MobiDB-lite"/>
    </source>
</evidence>
<keyword evidence="2" id="KW-1133">Transmembrane helix</keyword>
<dbReference type="VEuPathDB" id="AmoebaDB:NAEGRDRAFT_61137"/>
<keyword evidence="4" id="KW-1185">Reference proteome</keyword>
<sequence>MGMGDEQDFERYVEERYLQKQYQQVEEQVGSHESNSEIEDEDFSKLSLADPNSDSEELFLSERDINPWAKEDKFKKPPKYAIDSRQLFNDAQSIVNPPNERDNREILEDENMTDSADKTGENQIIDKNIVSSDLPLQDIISNESDKREIIPETLLPNFEQQNLIDYKKEIVESSNIEKKTLSRLHWIGITSFMVAVISVLVITFLDIYQTAKHG</sequence>
<dbReference type="AlphaFoldDB" id="D2UXI6"/>
<evidence type="ECO:0000256" key="2">
    <source>
        <dbReference type="SAM" id="Phobius"/>
    </source>
</evidence>
<keyword evidence="2" id="KW-0472">Membrane</keyword>
<dbReference type="Proteomes" id="UP000006671">
    <property type="component" value="Unassembled WGS sequence"/>
</dbReference>
<feature type="transmembrane region" description="Helical" evidence="2">
    <location>
        <begin position="184"/>
        <end position="208"/>
    </location>
</feature>
<organism evidence="4">
    <name type="scientific">Naegleria gruberi</name>
    <name type="common">Amoeba</name>
    <dbReference type="NCBI Taxonomy" id="5762"/>
    <lineage>
        <taxon>Eukaryota</taxon>
        <taxon>Discoba</taxon>
        <taxon>Heterolobosea</taxon>
        <taxon>Tetramitia</taxon>
        <taxon>Eutetramitia</taxon>
        <taxon>Vahlkampfiidae</taxon>
        <taxon>Naegleria</taxon>
    </lineage>
</organism>
<protein>
    <submittedName>
        <fullName evidence="3">Predicted protein</fullName>
    </submittedName>
</protein>
<dbReference type="RefSeq" id="XP_002683036.1">
    <property type="nucleotide sequence ID" value="XM_002682990.1"/>
</dbReference>
<keyword evidence="2" id="KW-0812">Transmembrane</keyword>
<proteinExistence type="predicted"/>